<keyword evidence="5" id="KW-0479">Metal-binding</keyword>
<feature type="domain" description="B12-binding" evidence="8">
    <location>
        <begin position="14"/>
        <end position="161"/>
    </location>
</feature>
<comment type="cofactor">
    <cofactor evidence="1">
        <name>[4Fe-4S] cluster</name>
        <dbReference type="ChEBI" id="CHEBI:49883"/>
    </cofactor>
</comment>
<evidence type="ECO:0000313" key="10">
    <source>
        <dbReference type="EMBL" id="VBA51454.1"/>
    </source>
</evidence>
<dbReference type="GO" id="GO:0031419">
    <property type="term" value="F:cobalamin binding"/>
    <property type="evidence" value="ECO:0007669"/>
    <property type="project" value="InterPro"/>
</dbReference>
<evidence type="ECO:0000256" key="5">
    <source>
        <dbReference type="ARBA" id="ARBA00022723"/>
    </source>
</evidence>
<dbReference type="CDD" id="cd02068">
    <property type="entry name" value="radical_SAM_B12_BD"/>
    <property type="match status" value="1"/>
</dbReference>
<gene>
    <name evidence="10" type="primary">hpnP</name>
    <name evidence="10" type="ORF">LAUMK142_03105</name>
</gene>
<name>A0A498QVN2_9MYCO</name>
<keyword evidence="11" id="KW-1185">Reference proteome</keyword>
<dbReference type="SMART" id="SM00729">
    <property type="entry name" value="Elp3"/>
    <property type="match status" value="1"/>
</dbReference>
<dbReference type="InterPro" id="IPR034466">
    <property type="entry name" value="Methyltransferase_Class_B"/>
</dbReference>
<dbReference type="GO" id="GO:0005829">
    <property type="term" value="C:cytosol"/>
    <property type="evidence" value="ECO:0007669"/>
    <property type="project" value="TreeGrafter"/>
</dbReference>
<dbReference type="InterPro" id="IPR058240">
    <property type="entry name" value="rSAM_sf"/>
</dbReference>
<keyword evidence="3 10" id="KW-0808">Transferase</keyword>
<dbReference type="PROSITE" id="PS51918">
    <property type="entry name" value="RADICAL_SAM"/>
    <property type="match status" value="1"/>
</dbReference>
<dbReference type="PROSITE" id="PS51332">
    <property type="entry name" value="B12_BINDING"/>
    <property type="match status" value="1"/>
</dbReference>
<dbReference type="PANTHER" id="PTHR43409:SF7">
    <property type="entry name" value="BLL1977 PROTEIN"/>
    <property type="match status" value="1"/>
</dbReference>
<dbReference type="SFLD" id="SFLDS00029">
    <property type="entry name" value="Radical_SAM"/>
    <property type="match status" value="1"/>
</dbReference>
<dbReference type="Gene3D" id="3.40.50.280">
    <property type="entry name" value="Cobalamin-binding domain"/>
    <property type="match status" value="1"/>
</dbReference>
<organism evidence="10 11">
    <name type="scientific">Mycobacterium pseudokansasii</name>
    <dbReference type="NCBI Taxonomy" id="2341080"/>
    <lineage>
        <taxon>Bacteria</taxon>
        <taxon>Bacillati</taxon>
        <taxon>Actinomycetota</taxon>
        <taxon>Actinomycetes</taxon>
        <taxon>Mycobacteriales</taxon>
        <taxon>Mycobacteriaceae</taxon>
        <taxon>Mycobacterium</taxon>
    </lineage>
</organism>
<dbReference type="PANTHER" id="PTHR43409">
    <property type="entry name" value="ANAEROBIC MAGNESIUM-PROTOPORPHYRIN IX MONOMETHYL ESTER CYCLASE-RELATED"/>
    <property type="match status" value="1"/>
</dbReference>
<dbReference type="GO" id="GO:0051539">
    <property type="term" value="F:4 iron, 4 sulfur cluster binding"/>
    <property type="evidence" value="ECO:0007669"/>
    <property type="project" value="UniProtKB-KW"/>
</dbReference>
<evidence type="ECO:0000259" key="8">
    <source>
        <dbReference type="PROSITE" id="PS51332"/>
    </source>
</evidence>
<evidence type="ECO:0000256" key="3">
    <source>
        <dbReference type="ARBA" id="ARBA00022679"/>
    </source>
</evidence>
<dbReference type="InterPro" id="IPR006638">
    <property type="entry name" value="Elp3/MiaA/NifB-like_rSAM"/>
</dbReference>
<sequence length="515" mass="56247">MTVLLVNPAGVRGNGRSYVGEQKLGDPWVYSSMPMEHLGMMSIKAYAKRRGLEVVTVNGLVAGHEGVEQTWQAMQAAVAVSGVPRLVGFSCIDTFAEVLWLARRARQCWEGVQIALGNVIATLNYERILGEYDCFDFVVVGDGEVAFTELALAVVNGAGVEGIAGLARRDEQGRIVCSPSGLVDLDELPWPAREELPTVLGDGFAASVFTTRGCPYRCTFCGTGAVSAMLGRTSYRVKSVDAVVDEIGYLVSDFDVKFLSITDDLFVSKHPGSQQRAVEFASAMIGRGIDVNFMIDIRLDSVVDLKVFKQLYRAGLRRVFVGLETGSYDQLRAYRKQILNRGQDAADTINALQQLGIDVIPGTIMFHPTVRPEELRETARLLRATKYTQPFKFMGRITPYPGTPLYQAYSAAGYLSAEWPLGQWDFVDPHAARVYADVVARIAPDENISFDEAEAFFLARLDEWENASAPQIAGTAGPDIGAAATRIDRSASKAPCLPTGHSVRTEHSSLQLVQN</sequence>
<evidence type="ECO:0000313" key="11">
    <source>
        <dbReference type="Proteomes" id="UP000268285"/>
    </source>
</evidence>
<dbReference type="Gene3D" id="3.20.20.70">
    <property type="entry name" value="Aldolase class I"/>
    <property type="match status" value="1"/>
</dbReference>
<dbReference type="EMBL" id="UPHU01000001">
    <property type="protein sequence ID" value="VBA51454.1"/>
    <property type="molecule type" value="Genomic_DNA"/>
</dbReference>
<evidence type="ECO:0000256" key="1">
    <source>
        <dbReference type="ARBA" id="ARBA00001966"/>
    </source>
</evidence>
<protein>
    <submittedName>
        <fullName evidence="10">Hopanoid C-2 methylase</fullName>
        <ecNumber evidence="10">2.1.1.-</ecNumber>
    </submittedName>
</protein>
<accession>A0A498QVN2</accession>
<keyword evidence="2 10" id="KW-0489">Methyltransferase</keyword>
<evidence type="ECO:0000256" key="6">
    <source>
        <dbReference type="ARBA" id="ARBA00023004"/>
    </source>
</evidence>
<evidence type="ECO:0000256" key="4">
    <source>
        <dbReference type="ARBA" id="ARBA00022691"/>
    </source>
</evidence>
<dbReference type="InterPro" id="IPR013785">
    <property type="entry name" value="Aldolase_TIM"/>
</dbReference>
<dbReference type="CDD" id="cd01335">
    <property type="entry name" value="Radical_SAM"/>
    <property type="match status" value="1"/>
</dbReference>
<dbReference type="RefSeq" id="WP_218028470.1">
    <property type="nucleotide sequence ID" value="NZ_UPHU01000001.1"/>
</dbReference>
<dbReference type="GO" id="GO:0008168">
    <property type="term" value="F:methyltransferase activity"/>
    <property type="evidence" value="ECO:0007669"/>
    <property type="project" value="UniProtKB-KW"/>
</dbReference>
<reference evidence="10 11" key="1">
    <citation type="submission" date="2018-09" db="EMBL/GenBank/DDBJ databases">
        <authorList>
            <person name="Tagini F."/>
        </authorList>
    </citation>
    <scope>NUCLEOTIDE SEQUENCE [LARGE SCALE GENOMIC DNA]</scope>
    <source>
        <strain evidence="10 11">MK142</strain>
    </source>
</reference>
<evidence type="ECO:0000256" key="2">
    <source>
        <dbReference type="ARBA" id="ARBA00022603"/>
    </source>
</evidence>
<dbReference type="AlphaFoldDB" id="A0A498QVN2"/>
<keyword evidence="6" id="KW-0408">Iron</keyword>
<dbReference type="SFLD" id="SFLDG01123">
    <property type="entry name" value="methyltransferase_(Class_B)"/>
    <property type="match status" value="1"/>
</dbReference>
<dbReference type="GO" id="GO:0046872">
    <property type="term" value="F:metal ion binding"/>
    <property type="evidence" value="ECO:0007669"/>
    <property type="project" value="UniProtKB-KW"/>
</dbReference>
<keyword evidence="7" id="KW-0411">Iron-sulfur</keyword>
<dbReference type="EC" id="2.1.1.-" evidence="10"/>
<dbReference type="InterPro" id="IPR006158">
    <property type="entry name" value="Cobalamin-bd"/>
</dbReference>
<dbReference type="GO" id="GO:0032259">
    <property type="term" value="P:methylation"/>
    <property type="evidence" value="ECO:0007669"/>
    <property type="project" value="UniProtKB-KW"/>
</dbReference>
<dbReference type="SUPFAM" id="SSF102114">
    <property type="entry name" value="Radical SAM enzymes"/>
    <property type="match status" value="1"/>
</dbReference>
<dbReference type="SFLD" id="SFLDG01082">
    <property type="entry name" value="B12-binding_domain_containing"/>
    <property type="match status" value="1"/>
</dbReference>
<dbReference type="Pfam" id="PF02310">
    <property type="entry name" value="B12-binding"/>
    <property type="match status" value="1"/>
</dbReference>
<feature type="domain" description="Radical SAM core" evidence="9">
    <location>
        <begin position="200"/>
        <end position="445"/>
    </location>
</feature>
<keyword evidence="4" id="KW-0949">S-adenosyl-L-methionine</keyword>
<dbReference type="Proteomes" id="UP000268285">
    <property type="component" value="Unassembled WGS sequence"/>
</dbReference>
<dbReference type="InterPro" id="IPR007197">
    <property type="entry name" value="rSAM"/>
</dbReference>
<evidence type="ECO:0000259" key="9">
    <source>
        <dbReference type="PROSITE" id="PS51918"/>
    </source>
</evidence>
<dbReference type="Pfam" id="PF04055">
    <property type="entry name" value="Radical_SAM"/>
    <property type="match status" value="1"/>
</dbReference>
<evidence type="ECO:0000256" key="7">
    <source>
        <dbReference type="ARBA" id="ARBA00023014"/>
    </source>
</evidence>
<proteinExistence type="predicted"/>
<dbReference type="InterPro" id="IPR051198">
    <property type="entry name" value="BchE-like"/>
</dbReference>